<feature type="compositionally biased region" description="Basic and acidic residues" evidence="3">
    <location>
        <begin position="1"/>
        <end position="11"/>
    </location>
</feature>
<feature type="compositionally biased region" description="Acidic residues" evidence="3">
    <location>
        <begin position="567"/>
        <end position="583"/>
    </location>
</feature>
<sequence length="608" mass="65300">MTEDSGRRVSSDDSAVSTDVSQTRQRKKRKWDQPAESLLKLNYPLGNMGSLVGISLPGAPSVSAAAAGSFANSLVPGCATIPPVVLQGSSVPKLNQPKIQDELVIAREIVINDAESSLRYKLTKRQTQEEIQKCTSAVVITRGKYRPPNAPPDGEKPLYLHISAAAHLKETAERIIAVDRAAAMVEEMLKQGQNLHTIFPPLHTVMNNVVKAMSTCVYLGFDADPSLNIATRIRGPNDQYINHIMNETGATVMLKGRGSGTFEDPQGEELQQPLHLFLSSNNPKSLEDAKRLAENLLDTISVECGTSRAPSCKVYNAVPPPQWLLTGVQSSGNEQKVNADLAAGLTSTVSITLAPPMASVTAGVATVYSQAALTQSGGTLNCAQPQPNMVGCSQPILSGGTSYSGYEGIYPQATPLQQVALALRQSTSPITSAVTPTTSVASTTTKSNVSYTSEKEKRPPQKRKFQELPVGSKVPAKLNQGSELPNPSEQSTDFDVRNVSNMPAPNKLFQTLSNGMPPLPPRSMPPPPPPKFTSSPPTTTNSHDKKNSMNKTKSDYVPDTLVKLMEYGDDDDDEDDNPEETSEESLSSDSSFSVNSSKVAVRKPFWAL</sequence>
<reference evidence="6" key="2">
    <citation type="submission" date="2023-06" db="EMBL/GenBank/DDBJ databases">
        <authorList>
            <person name="Swenson N.G."/>
            <person name="Wegrzyn J.L."/>
            <person name="Mcevoy S.L."/>
        </authorList>
    </citation>
    <scope>NUCLEOTIDE SEQUENCE</scope>
    <source>
        <strain evidence="6">NS2018</strain>
        <tissue evidence="6">Leaf</tissue>
    </source>
</reference>
<dbReference type="CDD" id="cd22471">
    <property type="entry name" value="KH-I_RIK_like_rpt1"/>
    <property type="match status" value="1"/>
</dbReference>
<dbReference type="InterPro" id="IPR036612">
    <property type="entry name" value="KH_dom_type_1_sf"/>
</dbReference>
<evidence type="ECO:0000313" key="6">
    <source>
        <dbReference type="EMBL" id="KAK0584962.1"/>
    </source>
</evidence>
<dbReference type="InterPro" id="IPR055256">
    <property type="entry name" value="KH_1_KHDC4/BBP-like"/>
</dbReference>
<dbReference type="AlphaFoldDB" id="A0AA39RYS5"/>
<dbReference type="SUPFAM" id="SSF54791">
    <property type="entry name" value="Eukaryotic type KH-domain (KH-domain type I)"/>
    <property type="match status" value="1"/>
</dbReference>
<evidence type="ECO:0000259" key="4">
    <source>
        <dbReference type="Pfam" id="PF22675"/>
    </source>
</evidence>
<feature type="compositionally biased region" description="Pro residues" evidence="3">
    <location>
        <begin position="517"/>
        <end position="531"/>
    </location>
</feature>
<evidence type="ECO:0000313" key="7">
    <source>
        <dbReference type="Proteomes" id="UP001168877"/>
    </source>
</evidence>
<evidence type="ECO:0000256" key="1">
    <source>
        <dbReference type="ARBA" id="ARBA00070402"/>
    </source>
</evidence>
<dbReference type="Pfam" id="PF22675">
    <property type="entry name" value="KH-I_KHDC4-BBP"/>
    <property type="match status" value="1"/>
</dbReference>
<accession>A0AA39RYS5</accession>
<feature type="compositionally biased region" description="Low complexity" evidence="3">
    <location>
        <begin position="12"/>
        <end position="21"/>
    </location>
</feature>
<feature type="domain" description="ATP-dependent RNA helicase PRP5/DDX46/KHDC4 KH" evidence="5">
    <location>
        <begin position="105"/>
        <end position="193"/>
    </location>
</feature>
<name>A0AA39RYS5_ACESA</name>
<feature type="compositionally biased region" description="Low complexity" evidence="3">
    <location>
        <begin position="532"/>
        <end position="541"/>
    </location>
</feature>
<proteinExistence type="predicted"/>
<feature type="compositionally biased region" description="Basic and acidic residues" evidence="3">
    <location>
        <begin position="542"/>
        <end position="556"/>
    </location>
</feature>
<comment type="caution">
    <text evidence="6">The sequence shown here is derived from an EMBL/GenBank/DDBJ whole genome shotgun (WGS) entry which is preliminary data.</text>
</comment>
<keyword evidence="7" id="KW-1185">Reference proteome</keyword>
<dbReference type="GO" id="GO:0005634">
    <property type="term" value="C:nucleus"/>
    <property type="evidence" value="ECO:0007669"/>
    <property type="project" value="InterPro"/>
</dbReference>
<dbReference type="InterPro" id="IPR031121">
    <property type="entry name" value="RIK/BLOM7"/>
</dbReference>
<dbReference type="PANTHER" id="PTHR15744">
    <property type="entry name" value="BLOM7"/>
    <property type="match status" value="1"/>
</dbReference>
<dbReference type="Gene3D" id="3.30.1370.10">
    <property type="entry name" value="K Homology domain, type 1"/>
    <property type="match status" value="1"/>
</dbReference>
<dbReference type="EMBL" id="JAUESC010000383">
    <property type="protein sequence ID" value="KAK0584962.1"/>
    <property type="molecule type" value="Genomic_DNA"/>
</dbReference>
<evidence type="ECO:0000259" key="5">
    <source>
        <dbReference type="Pfam" id="PF23469"/>
    </source>
</evidence>
<dbReference type="FunFam" id="3.30.1370.10:FF:000037">
    <property type="entry name" value="KH domain protein"/>
    <property type="match status" value="1"/>
</dbReference>
<dbReference type="Proteomes" id="UP001168877">
    <property type="component" value="Unassembled WGS sequence"/>
</dbReference>
<feature type="compositionally biased region" description="Low complexity" evidence="3">
    <location>
        <begin position="431"/>
        <end position="445"/>
    </location>
</feature>
<reference evidence="6" key="1">
    <citation type="journal article" date="2022" name="Plant J.">
        <title>Strategies of tolerance reflected in two North American maple genomes.</title>
        <authorList>
            <person name="McEvoy S.L."/>
            <person name="Sezen U.U."/>
            <person name="Trouern-Trend A."/>
            <person name="McMahon S.M."/>
            <person name="Schaberg P.G."/>
            <person name="Yang J."/>
            <person name="Wegrzyn J.L."/>
            <person name="Swenson N.G."/>
        </authorList>
    </citation>
    <scope>NUCLEOTIDE SEQUENCE</scope>
    <source>
        <strain evidence="6">NS2018</strain>
    </source>
</reference>
<feature type="domain" description="KHDC4/BBP-like KH-domain type I" evidence="4">
    <location>
        <begin position="223"/>
        <end position="298"/>
    </location>
</feature>
<evidence type="ECO:0000256" key="2">
    <source>
        <dbReference type="ARBA" id="ARBA00081001"/>
    </source>
</evidence>
<feature type="compositionally biased region" description="Low complexity" evidence="3">
    <location>
        <begin position="584"/>
        <end position="597"/>
    </location>
</feature>
<dbReference type="GO" id="GO:0003723">
    <property type="term" value="F:RNA binding"/>
    <property type="evidence" value="ECO:0007669"/>
    <property type="project" value="InterPro"/>
</dbReference>
<gene>
    <name evidence="6" type="ORF">LWI29_021422</name>
</gene>
<feature type="compositionally biased region" description="Polar residues" evidence="3">
    <location>
        <begin position="479"/>
        <end position="514"/>
    </location>
</feature>
<dbReference type="InterPro" id="IPR056149">
    <property type="entry name" value="PRP5/DDX46/KHDC4_KH"/>
</dbReference>
<dbReference type="Pfam" id="PF23469">
    <property type="entry name" value="KH_12"/>
    <property type="match status" value="1"/>
</dbReference>
<organism evidence="6 7">
    <name type="scientific">Acer saccharum</name>
    <name type="common">Sugar maple</name>
    <dbReference type="NCBI Taxonomy" id="4024"/>
    <lineage>
        <taxon>Eukaryota</taxon>
        <taxon>Viridiplantae</taxon>
        <taxon>Streptophyta</taxon>
        <taxon>Embryophyta</taxon>
        <taxon>Tracheophyta</taxon>
        <taxon>Spermatophyta</taxon>
        <taxon>Magnoliopsida</taxon>
        <taxon>eudicotyledons</taxon>
        <taxon>Gunneridae</taxon>
        <taxon>Pentapetalae</taxon>
        <taxon>rosids</taxon>
        <taxon>malvids</taxon>
        <taxon>Sapindales</taxon>
        <taxon>Sapindaceae</taxon>
        <taxon>Hippocastanoideae</taxon>
        <taxon>Acereae</taxon>
        <taxon>Acer</taxon>
    </lineage>
</organism>
<dbReference type="PANTHER" id="PTHR15744:SF0">
    <property type="entry name" value="KH HOMOLOGY DOMAIN-CONTAINING PROTEIN 4"/>
    <property type="match status" value="1"/>
</dbReference>
<evidence type="ECO:0000256" key="3">
    <source>
        <dbReference type="SAM" id="MobiDB-lite"/>
    </source>
</evidence>
<feature type="region of interest" description="Disordered" evidence="3">
    <location>
        <begin position="1"/>
        <end position="33"/>
    </location>
</feature>
<protein>
    <recommendedName>
        <fullName evidence="1">Protein RIK</fullName>
    </recommendedName>
    <alternativeName>
        <fullName evidence="2">Rough sheath 2-interacting KH domain protein</fullName>
    </alternativeName>
</protein>
<dbReference type="CDD" id="cd22472">
    <property type="entry name" value="KH-I_RIK_like_rpt2"/>
    <property type="match status" value="1"/>
</dbReference>
<feature type="region of interest" description="Disordered" evidence="3">
    <location>
        <begin position="431"/>
        <end position="597"/>
    </location>
</feature>